<dbReference type="Gene3D" id="3.90.1170.30">
    <property type="entry name" value="Pyrimidine nucleoside phosphorylase-like, C-terminal domain"/>
    <property type="match status" value="1"/>
</dbReference>
<evidence type="ECO:0000256" key="3">
    <source>
        <dbReference type="ARBA" id="ARBA00011892"/>
    </source>
</evidence>
<dbReference type="InterPro" id="IPR017459">
    <property type="entry name" value="Glycosyl_Trfase_fam3_N_dom"/>
</dbReference>
<dbReference type="NCBIfam" id="TIGR02644">
    <property type="entry name" value="Y_phosphoryl"/>
    <property type="match status" value="1"/>
</dbReference>
<evidence type="ECO:0000259" key="8">
    <source>
        <dbReference type="SMART" id="SM00941"/>
    </source>
</evidence>
<comment type="caution">
    <text evidence="9">The sequence shown here is derived from an EMBL/GenBank/DDBJ whole genome shotgun (WGS) entry which is preliminary data.</text>
</comment>
<dbReference type="PANTHER" id="PTHR10515">
    <property type="entry name" value="THYMIDINE PHOSPHORYLASE"/>
    <property type="match status" value="1"/>
</dbReference>
<dbReference type="SUPFAM" id="SSF54680">
    <property type="entry name" value="Pyrimidine nucleoside phosphorylase C-terminal domain"/>
    <property type="match status" value="1"/>
</dbReference>
<sequence>MTLLPQELIRAKRDGAALHPEAIAAFIHGLTAGHVTEGQAAAFAMAVFFRGLSLPERVALTQAMTRSGTVLEWDLPGPVLDKHSTGGVGDAVSLALAPLVAACGGYVPMIAGRGLGHTGGTLDKLDSIPGYATSPDSAAFRSVTRAVGCAIIGQTPDLAPADRRLYAIRDVTGTVESLDLITASILSKKLAAGLGGLVMDVKAGSGAFMAGDDEAGALAESLVTVANGAGLPTRALLTDMDQPLAPVAGNALEVAYAVDYLTGRRRDPRFHAVTVALAAEMLVLGGLCPDAGAAAARIEAALASGRGAERFGRMAAALGGPADLVERPDAHLARAPVIRPVPAPRPGRVTGIATRALGLAVIGLGGGRTRPQDAVDHAVGLTDLAALGARVGPDAPLGLVHARSEAQAERAVAAVQAAYLLGDEAVAARPVILGRVE</sequence>
<dbReference type="SUPFAM" id="SSF52418">
    <property type="entry name" value="Nucleoside phosphorylase/phosphoribosyltransferase catalytic domain"/>
    <property type="match status" value="1"/>
</dbReference>
<keyword evidence="5 7" id="KW-0808">Transferase</keyword>
<dbReference type="PROSITE" id="PS00647">
    <property type="entry name" value="THYMID_PHOSPHORYLASE"/>
    <property type="match status" value="1"/>
</dbReference>
<dbReference type="PANTHER" id="PTHR10515:SF0">
    <property type="entry name" value="THYMIDINE PHOSPHORYLASE"/>
    <property type="match status" value="1"/>
</dbReference>
<evidence type="ECO:0000256" key="6">
    <source>
        <dbReference type="ARBA" id="ARBA00048550"/>
    </source>
</evidence>
<comment type="catalytic activity">
    <reaction evidence="6 7">
        <text>thymidine + phosphate = 2-deoxy-alpha-D-ribose 1-phosphate + thymine</text>
        <dbReference type="Rhea" id="RHEA:16037"/>
        <dbReference type="ChEBI" id="CHEBI:17748"/>
        <dbReference type="ChEBI" id="CHEBI:17821"/>
        <dbReference type="ChEBI" id="CHEBI:43474"/>
        <dbReference type="ChEBI" id="CHEBI:57259"/>
        <dbReference type="EC" id="2.4.2.4"/>
    </reaction>
</comment>
<reference evidence="9" key="1">
    <citation type="journal article" date="2021" name="Front. Microbiol.">
        <title>Comprehensive Comparative Genomics and Phenotyping of Methylobacterium Species.</title>
        <authorList>
            <person name="Alessa O."/>
            <person name="Ogura Y."/>
            <person name="Fujitani Y."/>
            <person name="Takami H."/>
            <person name="Hayashi T."/>
            <person name="Sahin N."/>
            <person name="Tani A."/>
        </authorList>
    </citation>
    <scope>NUCLEOTIDE SEQUENCE</scope>
    <source>
        <strain evidence="9">KCTC 52305</strain>
    </source>
</reference>
<comment type="similarity">
    <text evidence="1 7">Belongs to the thymidine/pyrimidine-nucleoside phosphorylase family.</text>
</comment>
<dbReference type="SUPFAM" id="SSF47648">
    <property type="entry name" value="Nucleoside phosphorylase/phosphoribosyltransferase N-terminal domain"/>
    <property type="match status" value="1"/>
</dbReference>
<evidence type="ECO:0000256" key="5">
    <source>
        <dbReference type="ARBA" id="ARBA00022679"/>
    </source>
</evidence>
<dbReference type="InterPro" id="IPR036320">
    <property type="entry name" value="Glycosyl_Trfase_fam3_N_dom_sf"/>
</dbReference>
<dbReference type="InterPro" id="IPR018090">
    <property type="entry name" value="Pyrmidine_PPas_bac/euk"/>
</dbReference>
<evidence type="ECO:0000256" key="4">
    <source>
        <dbReference type="ARBA" id="ARBA00022676"/>
    </source>
</evidence>
<protein>
    <recommendedName>
        <fullName evidence="3 7">Thymidine phosphorylase</fullName>
        <ecNumber evidence="3 7">2.4.2.4</ecNumber>
    </recommendedName>
    <alternativeName>
        <fullName evidence="7">TdRPase</fullName>
    </alternativeName>
</protein>
<dbReference type="Gene3D" id="3.40.1030.10">
    <property type="entry name" value="Nucleoside phosphorylase/phosphoribosyltransferase catalytic domain"/>
    <property type="match status" value="1"/>
</dbReference>
<reference evidence="9" key="2">
    <citation type="submission" date="2021-08" db="EMBL/GenBank/DDBJ databases">
        <authorList>
            <person name="Tani A."/>
            <person name="Ola A."/>
            <person name="Ogura Y."/>
            <person name="Katsura K."/>
            <person name="Hayashi T."/>
        </authorList>
    </citation>
    <scope>NUCLEOTIDE SEQUENCE</scope>
    <source>
        <strain evidence="9">KCTC 52305</strain>
    </source>
</reference>
<dbReference type="InterPro" id="IPR000053">
    <property type="entry name" value="Thymidine/pyrmidine_PPase"/>
</dbReference>
<dbReference type="Pfam" id="PF00591">
    <property type="entry name" value="Glycos_transf_3"/>
    <property type="match status" value="1"/>
</dbReference>
<name>A0ABQ4QU60_9HYPH</name>
<comment type="function">
    <text evidence="7">The enzymes which catalyze the reversible phosphorolysis of pyrimidine nucleosides are involved in the degradation of these compounds and in their utilization as carbon and energy sources, or in the rescue of pyrimidine bases for nucleotide synthesis.</text>
</comment>
<evidence type="ECO:0000256" key="7">
    <source>
        <dbReference type="HAMAP-Rule" id="MF_01628"/>
    </source>
</evidence>
<dbReference type="InterPro" id="IPR013465">
    <property type="entry name" value="Thymidine_Pase"/>
</dbReference>
<dbReference type="InterPro" id="IPR017872">
    <property type="entry name" value="Pyrmidine_PPase_CS"/>
</dbReference>
<dbReference type="InterPro" id="IPR035902">
    <property type="entry name" value="Nuc_phospho_transferase"/>
</dbReference>
<comment type="pathway">
    <text evidence="7">Pyrimidine metabolism; dTMP biosynthesis via salvage pathway; dTMP from thymine: step 1/2.</text>
</comment>
<keyword evidence="10" id="KW-1185">Reference proteome</keyword>
<dbReference type="PIRSF" id="PIRSF000478">
    <property type="entry name" value="TP_PyNP"/>
    <property type="match status" value="1"/>
</dbReference>
<dbReference type="Gene3D" id="1.20.970.10">
    <property type="entry name" value="Transferase, Pyrimidine Nucleoside Phosphorylase, Chain C"/>
    <property type="match status" value="1"/>
</dbReference>
<comment type="subunit">
    <text evidence="2 7">Homodimer.</text>
</comment>
<dbReference type="InterPro" id="IPR036566">
    <property type="entry name" value="PYNP-like_C_sf"/>
</dbReference>
<feature type="domain" description="Pyrimidine nucleoside phosphorylase C-terminal" evidence="8">
    <location>
        <begin position="348"/>
        <end position="422"/>
    </location>
</feature>
<evidence type="ECO:0000313" key="10">
    <source>
        <dbReference type="Proteomes" id="UP001055167"/>
    </source>
</evidence>
<dbReference type="InterPro" id="IPR000312">
    <property type="entry name" value="Glycosyl_Trfase_fam3"/>
</dbReference>
<dbReference type="SMART" id="SM00941">
    <property type="entry name" value="PYNP_C"/>
    <property type="match status" value="1"/>
</dbReference>
<dbReference type="EC" id="2.4.2.4" evidence="3 7"/>
<dbReference type="Pfam" id="PF07831">
    <property type="entry name" value="PYNP_C"/>
    <property type="match status" value="1"/>
</dbReference>
<dbReference type="Pfam" id="PF02885">
    <property type="entry name" value="Glycos_trans_3N"/>
    <property type="match status" value="1"/>
</dbReference>
<dbReference type="EMBL" id="BPQH01000004">
    <property type="protein sequence ID" value="GJD48868.1"/>
    <property type="molecule type" value="Genomic_DNA"/>
</dbReference>
<accession>A0ABQ4QU60</accession>
<organism evidence="9 10">
    <name type="scientific">Methylobacterium crusticola</name>
    <dbReference type="NCBI Taxonomy" id="1697972"/>
    <lineage>
        <taxon>Bacteria</taxon>
        <taxon>Pseudomonadati</taxon>
        <taxon>Pseudomonadota</taxon>
        <taxon>Alphaproteobacteria</taxon>
        <taxon>Hyphomicrobiales</taxon>
        <taxon>Methylobacteriaceae</taxon>
        <taxon>Methylobacterium</taxon>
    </lineage>
</organism>
<proteinExistence type="inferred from homology"/>
<evidence type="ECO:0000256" key="1">
    <source>
        <dbReference type="ARBA" id="ARBA00006915"/>
    </source>
</evidence>
<dbReference type="NCBIfam" id="TIGR02643">
    <property type="entry name" value="T_phosphoryl"/>
    <property type="match status" value="1"/>
</dbReference>
<dbReference type="RefSeq" id="WP_128560088.1">
    <property type="nucleotide sequence ID" value="NZ_BPQH01000004.1"/>
</dbReference>
<dbReference type="InterPro" id="IPR013102">
    <property type="entry name" value="PYNP_C"/>
</dbReference>
<evidence type="ECO:0000313" key="9">
    <source>
        <dbReference type="EMBL" id="GJD48868.1"/>
    </source>
</evidence>
<evidence type="ECO:0000256" key="2">
    <source>
        <dbReference type="ARBA" id="ARBA00011738"/>
    </source>
</evidence>
<keyword evidence="4 7" id="KW-0328">Glycosyltransferase</keyword>
<gene>
    <name evidence="7 9" type="primary">deoA</name>
    <name evidence="9" type="ORF">OPKNFCMD_1594</name>
</gene>
<dbReference type="NCBIfam" id="NF004490">
    <property type="entry name" value="PRK05820.1"/>
    <property type="match status" value="1"/>
</dbReference>
<dbReference type="Proteomes" id="UP001055167">
    <property type="component" value="Unassembled WGS sequence"/>
</dbReference>
<dbReference type="HAMAP" id="MF_01628">
    <property type="entry name" value="Thymid_phosp"/>
    <property type="match status" value="1"/>
</dbReference>